<keyword evidence="8 9" id="KW-0472">Membrane</keyword>
<keyword evidence="1" id="KW-0813">Transport</keyword>
<reference evidence="10 11" key="1">
    <citation type="submission" date="2024-09" db="EMBL/GenBank/DDBJ databases">
        <authorList>
            <person name="Sun Q."/>
            <person name="Mori K."/>
        </authorList>
    </citation>
    <scope>NUCLEOTIDE SEQUENCE [LARGE SCALE GENOMIC DNA]</scope>
    <source>
        <strain evidence="10 11">CECT 8726</strain>
    </source>
</reference>
<feature type="transmembrane region" description="Helical" evidence="9">
    <location>
        <begin position="122"/>
        <end position="142"/>
    </location>
</feature>
<evidence type="ECO:0000256" key="9">
    <source>
        <dbReference type="SAM" id="Phobius"/>
    </source>
</evidence>
<keyword evidence="2" id="KW-0597">Phosphoprotein</keyword>
<feature type="transmembrane region" description="Helical" evidence="9">
    <location>
        <begin position="27"/>
        <end position="44"/>
    </location>
</feature>
<feature type="transmembrane region" description="Helical" evidence="9">
    <location>
        <begin position="50"/>
        <end position="70"/>
    </location>
</feature>
<feature type="transmembrane region" description="Helical" evidence="9">
    <location>
        <begin position="221"/>
        <end position="241"/>
    </location>
</feature>
<evidence type="ECO:0000256" key="5">
    <source>
        <dbReference type="ARBA" id="ARBA00022692"/>
    </source>
</evidence>
<dbReference type="Pfam" id="PF03116">
    <property type="entry name" value="NQR2_RnfD_RnfE"/>
    <property type="match status" value="1"/>
</dbReference>
<dbReference type="EMBL" id="JBHMEA010000049">
    <property type="protein sequence ID" value="MFB9233325.1"/>
    <property type="molecule type" value="Genomic_DNA"/>
</dbReference>
<proteinExistence type="predicted"/>
<protein>
    <submittedName>
        <fullName evidence="10">RnfABCDGE type electron transport complex subunit D</fullName>
    </submittedName>
</protein>
<dbReference type="PANTHER" id="PTHR30578">
    <property type="entry name" value="ELECTRON TRANSPORT COMPLEX PROTEIN RNFD"/>
    <property type="match status" value="1"/>
</dbReference>
<dbReference type="PANTHER" id="PTHR30578:SF1">
    <property type="entry name" value="NA(+)-TRANSLOCATING NADH-QUINONE REDUCTASE SUBUNIT B"/>
    <property type="match status" value="1"/>
</dbReference>
<keyword evidence="3" id="KW-0285">Flavoprotein</keyword>
<gene>
    <name evidence="10" type="ORF">ACFFUT_16155</name>
</gene>
<evidence type="ECO:0000256" key="3">
    <source>
        <dbReference type="ARBA" id="ARBA00022630"/>
    </source>
</evidence>
<name>A0ABV5JIM9_9RHOB</name>
<feature type="transmembrane region" description="Helical" evidence="9">
    <location>
        <begin position="195"/>
        <end position="214"/>
    </location>
</feature>
<accession>A0ABV5JIM9</accession>
<evidence type="ECO:0000256" key="8">
    <source>
        <dbReference type="ARBA" id="ARBA00023136"/>
    </source>
</evidence>
<keyword evidence="4" id="KW-0288">FMN</keyword>
<evidence type="ECO:0000313" key="11">
    <source>
        <dbReference type="Proteomes" id="UP001589683"/>
    </source>
</evidence>
<evidence type="ECO:0000256" key="4">
    <source>
        <dbReference type="ARBA" id="ARBA00022643"/>
    </source>
</evidence>
<sequence length="278" mass="29839">MNLYRPFSVSSGSNAPYMRGFWSYERATWATLFCLIPPLVATLWENGGALFPALVLSVITVVGWQALFVARRKIPQRRGVLVSAVIFVVIAGGDAPLFPAVLGLSFGIILGELVFGGRGFSFLNPVVVALAFIIFAYPTITFSSPADWLTYASIPGAVFLIVSRLVSWRMLAGFVVSLIATSSLFGAVIDLGSLTQGYFLFIVIFLACDPATSACTNSGRWANGILSGFLVCVFTGSGGAANEVQPLIMAIFLGSIFAPLIDRIVVEINVFMRSRRNG</sequence>
<evidence type="ECO:0000256" key="7">
    <source>
        <dbReference type="ARBA" id="ARBA00022989"/>
    </source>
</evidence>
<organism evidence="10 11">
    <name type="scientific">Pseudohalocynthiibacter aestuariivivens</name>
    <dbReference type="NCBI Taxonomy" id="1591409"/>
    <lineage>
        <taxon>Bacteria</taxon>
        <taxon>Pseudomonadati</taxon>
        <taxon>Pseudomonadota</taxon>
        <taxon>Alphaproteobacteria</taxon>
        <taxon>Rhodobacterales</taxon>
        <taxon>Paracoccaceae</taxon>
        <taxon>Pseudohalocynthiibacter</taxon>
    </lineage>
</organism>
<dbReference type="RefSeq" id="WP_213888249.1">
    <property type="nucleotide sequence ID" value="NZ_JAGFNU010000003.1"/>
</dbReference>
<keyword evidence="7 9" id="KW-1133">Transmembrane helix</keyword>
<keyword evidence="6" id="KW-1278">Translocase</keyword>
<comment type="caution">
    <text evidence="10">The sequence shown here is derived from an EMBL/GenBank/DDBJ whole genome shotgun (WGS) entry which is preliminary data.</text>
</comment>
<dbReference type="InterPro" id="IPR004338">
    <property type="entry name" value="NqrB/RnfD"/>
</dbReference>
<evidence type="ECO:0000256" key="1">
    <source>
        <dbReference type="ARBA" id="ARBA00022448"/>
    </source>
</evidence>
<keyword evidence="5 9" id="KW-0812">Transmembrane</keyword>
<evidence type="ECO:0000256" key="6">
    <source>
        <dbReference type="ARBA" id="ARBA00022967"/>
    </source>
</evidence>
<keyword evidence="11" id="KW-1185">Reference proteome</keyword>
<feature type="transmembrane region" description="Helical" evidence="9">
    <location>
        <begin position="247"/>
        <end position="266"/>
    </location>
</feature>
<feature type="transmembrane region" description="Helical" evidence="9">
    <location>
        <begin position="148"/>
        <end position="166"/>
    </location>
</feature>
<evidence type="ECO:0000256" key="2">
    <source>
        <dbReference type="ARBA" id="ARBA00022553"/>
    </source>
</evidence>
<dbReference type="Proteomes" id="UP001589683">
    <property type="component" value="Unassembled WGS sequence"/>
</dbReference>
<evidence type="ECO:0000313" key="10">
    <source>
        <dbReference type="EMBL" id="MFB9233325.1"/>
    </source>
</evidence>